<evidence type="ECO:0000313" key="2">
    <source>
        <dbReference type="Proteomes" id="UP000218238"/>
    </source>
</evidence>
<sequence length="41" mass="4651">MEAITQLASFLKEELNISAGAISLGLRYCEQNPNFLPIRLW</sequence>
<organism evidence="1 2">
    <name type="scientific">Brunnivagina elsteri CCALA 953</name>
    <dbReference type="NCBI Taxonomy" id="987040"/>
    <lineage>
        <taxon>Bacteria</taxon>
        <taxon>Bacillati</taxon>
        <taxon>Cyanobacteriota</taxon>
        <taxon>Cyanophyceae</taxon>
        <taxon>Nostocales</taxon>
        <taxon>Calotrichaceae</taxon>
        <taxon>Brunnivagina</taxon>
    </lineage>
</organism>
<dbReference type="Proteomes" id="UP000218238">
    <property type="component" value="Unassembled WGS sequence"/>
</dbReference>
<dbReference type="AlphaFoldDB" id="A0A2A2TDG6"/>
<dbReference type="InterPro" id="IPR021336">
    <property type="entry name" value="DUF2949"/>
</dbReference>
<name>A0A2A2TDG6_9CYAN</name>
<reference evidence="1 2" key="1">
    <citation type="submission" date="2017-08" db="EMBL/GenBank/DDBJ databases">
        <title>Draft genome sequence of filamentous cyanobacterium Calothrix elsteri CCALA 953.</title>
        <authorList>
            <person name="Gagunashvili A.N."/>
            <person name="Elster J."/>
            <person name="Andresson O.S."/>
        </authorList>
    </citation>
    <scope>NUCLEOTIDE SEQUENCE [LARGE SCALE GENOMIC DNA]</scope>
    <source>
        <strain evidence="1 2">CCALA 953</strain>
    </source>
</reference>
<proteinExistence type="predicted"/>
<gene>
    <name evidence="1" type="ORF">CK510_23435</name>
</gene>
<evidence type="ECO:0000313" key="1">
    <source>
        <dbReference type="EMBL" id="PAX51686.1"/>
    </source>
</evidence>
<dbReference type="EMBL" id="NTFS01000351">
    <property type="protein sequence ID" value="PAX51686.1"/>
    <property type="molecule type" value="Genomic_DNA"/>
</dbReference>
<accession>A0A2A2TDG6</accession>
<keyword evidence="2" id="KW-1185">Reference proteome</keyword>
<dbReference type="Pfam" id="PF11165">
    <property type="entry name" value="DUF2949"/>
    <property type="match status" value="1"/>
</dbReference>
<protein>
    <submittedName>
        <fullName evidence="1">Uncharacterized protein</fullName>
    </submittedName>
</protein>
<comment type="caution">
    <text evidence="1">The sequence shown here is derived from an EMBL/GenBank/DDBJ whole genome shotgun (WGS) entry which is preliminary data.</text>
</comment>